<sequence length="64" mass="7323">MAAIHRKPRIRKPSLTGDITGRAGFSRTKKPSASTRSRYAMCRSFLTRDIPGRIFWLCVTGRRK</sequence>
<accession>A0A8S5R2U5</accession>
<evidence type="ECO:0000313" key="2">
    <source>
        <dbReference type="EMBL" id="DAE25806.1"/>
    </source>
</evidence>
<dbReference type="EMBL" id="BK015802">
    <property type="protein sequence ID" value="DAE25806.1"/>
    <property type="molecule type" value="Genomic_DNA"/>
</dbReference>
<proteinExistence type="predicted"/>
<reference evidence="2" key="1">
    <citation type="journal article" date="2021" name="Proc. Natl. Acad. Sci. U.S.A.">
        <title>A Catalog of Tens of Thousands of Viruses from Human Metagenomes Reveals Hidden Associations with Chronic Diseases.</title>
        <authorList>
            <person name="Tisza M.J."/>
            <person name="Buck C.B."/>
        </authorList>
    </citation>
    <scope>NUCLEOTIDE SEQUENCE</scope>
    <source>
        <strain evidence="2">CtsAY3</strain>
    </source>
</reference>
<evidence type="ECO:0000256" key="1">
    <source>
        <dbReference type="SAM" id="MobiDB-lite"/>
    </source>
</evidence>
<feature type="region of interest" description="Disordered" evidence="1">
    <location>
        <begin position="1"/>
        <end position="32"/>
    </location>
</feature>
<protein>
    <submittedName>
        <fullName evidence="2">Uncharacterized protein</fullName>
    </submittedName>
</protein>
<name>A0A8S5R2U5_9CAUD</name>
<organism evidence="2">
    <name type="scientific">Siphoviridae sp. ctsAY3</name>
    <dbReference type="NCBI Taxonomy" id="2827281"/>
    <lineage>
        <taxon>Viruses</taxon>
        <taxon>Duplodnaviria</taxon>
        <taxon>Heunggongvirae</taxon>
        <taxon>Uroviricota</taxon>
        <taxon>Caudoviricetes</taxon>
    </lineage>
</organism>
<feature type="compositionally biased region" description="Basic residues" evidence="1">
    <location>
        <begin position="1"/>
        <end position="12"/>
    </location>
</feature>